<reference evidence="2" key="1">
    <citation type="submission" date="2018-06" db="EMBL/GenBank/DDBJ databases">
        <authorList>
            <person name="Zhirakovskaya E."/>
        </authorList>
    </citation>
    <scope>NUCLEOTIDE SEQUENCE</scope>
</reference>
<protein>
    <submittedName>
        <fullName evidence="2">Uncharacterized protein</fullName>
    </submittedName>
</protein>
<gene>
    <name evidence="2" type="ORF">MNBD_NITROSPIRAE01-914</name>
</gene>
<dbReference type="EMBL" id="UOGF01000016">
    <property type="protein sequence ID" value="VAX26541.1"/>
    <property type="molecule type" value="Genomic_DNA"/>
</dbReference>
<keyword evidence="1" id="KW-0812">Transmembrane</keyword>
<organism evidence="2">
    <name type="scientific">hydrothermal vent metagenome</name>
    <dbReference type="NCBI Taxonomy" id="652676"/>
    <lineage>
        <taxon>unclassified sequences</taxon>
        <taxon>metagenomes</taxon>
        <taxon>ecological metagenomes</taxon>
    </lineage>
</organism>
<accession>A0A3B1CIY6</accession>
<proteinExistence type="predicted"/>
<name>A0A3B1CIY6_9ZZZZ</name>
<feature type="transmembrane region" description="Helical" evidence="1">
    <location>
        <begin position="6"/>
        <end position="27"/>
    </location>
</feature>
<keyword evidence="1" id="KW-0472">Membrane</keyword>
<evidence type="ECO:0000256" key="1">
    <source>
        <dbReference type="SAM" id="Phobius"/>
    </source>
</evidence>
<dbReference type="AlphaFoldDB" id="A0A3B1CIY6"/>
<evidence type="ECO:0000313" key="2">
    <source>
        <dbReference type="EMBL" id="VAX26541.1"/>
    </source>
</evidence>
<sequence length="205" mass="22703">MSQMGITLFFLFVVGVIALAMIVHGWIDKKRISKNFLQLSEPLSGRVVQESRFFYPRFTGEIEGRQVDLFFEVVKVGRKHILYYIYSLKSEITCSLLLLKSDEYKAGKGSAEAIEAAGTLVSEAKDAYEIRTQNEAEASAIIEGADLKERLTALDEFSSLQLGPDALVVGKPYDGIADTESVNIMKNVRALVDLAKAMEQCQVPA</sequence>
<keyword evidence="1" id="KW-1133">Transmembrane helix</keyword>